<sequence>MKITLTLILFITFSLASNFIMTAQKTEEQKDLIETINTKIKNAALNNNFTTSIVVWKKELRVLNRFKNIKFTVDIDKIKNVSVKKQNGYYQIKIFAPWGIDVPTSGSETKLGTAPISARMKNKKLVKSIVLDIKTLIASYQIK</sequence>
<evidence type="ECO:0000256" key="1">
    <source>
        <dbReference type="SAM" id="SignalP"/>
    </source>
</evidence>
<proteinExistence type="predicted"/>
<dbReference type="Proteomes" id="UP000430202">
    <property type="component" value="Unassembled WGS sequence"/>
</dbReference>
<dbReference type="AlphaFoldDB" id="A0A653W3M2"/>
<keyword evidence="1" id="KW-0732">Signal</keyword>
<protein>
    <recommendedName>
        <fullName evidence="4">DUF4468 domain-containing protein</fullName>
    </recommendedName>
</protein>
<evidence type="ECO:0008006" key="4">
    <source>
        <dbReference type="Google" id="ProtNLM"/>
    </source>
</evidence>
<feature type="signal peptide" evidence="1">
    <location>
        <begin position="1"/>
        <end position="16"/>
    </location>
</feature>
<reference evidence="2 3" key="1">
    <citation type="submission" date="2019-10" db="EMBL/GenBank/DDBJ databases">
        <authorList>
            <person name="Karimi E."/>
        </authorList>
    </citation>
    <scope>NUCLEOTIDE SEQUENCE [LARGE SCALE GENOMIC DNA]</scope>
    <source>
        <strain evidence="2">Maribacter sp. 151</strain>
    </source>
</reference>
<evidence type="ECO:0000313" key="2">
    <source>
        <dbReference type="EMBL" id="VXC12981.1"/>
    </source>
</evidence>
<keyword evidence="3" id="KW-1185">Reference proteome</keyword>
<organism evidence="2 3">
    <name type="scientific">Maribacter litoralis</name>
    <dbReference type="NCBI Taxonomy" id="2059726"/>
    <lineage>
        <taxon>Bacteria</taxon>
        <taxon>Pseudomonadati</taxon>
        <taxon>Bacteroidota</taxon>
        <taxon>Flavobacteriia</taxon>
        <taxon>Flavobacteriales</taxon>
        <taxon>Flavobacteriaceae</taxon>
        <taxon>Maribacter</taxon>
    </lineage>
</organism>
<accession>A0A653W3M2</accession>
<dbReference type="RefSeq" id="WP_159303796.1">
    <property type="nucleotide sequence ID" value="NZ_LR733271.1"/>
</dbReference>
<name>A0A653W3M2_9FLAO</name>
<dbReference type="EMBL" id="CABWLR010000006">
    <property type="protein sequence ID" value="VXC12981.1"/>
    <property type="molecule type" value="Genomic_DNA"/>
</dbReference>
<gene>
    <name evidence="2" type="ORF">MARI151_60121</name>
</gene>
<evidence type="ECO:0000313" key="3">
    <source>
        <dbReference type="Proteomes" id="UP000430202"/>
    </source>
</evidence>
<feature type="chain" id="PRO_5025051706" description="DUF4468 domain-containing protein" evidence="1">
    <location>
        <begin position="17"/>
        <end position="143"/>
    </location>
</feature>